<sequence length="105" mass="12181">MNEMYVVMNELHVPSERKEMLTERFSRSADNMSQVPGCIEFLFLDNEKEDGKQVVFTKWESKQDYENWLESDAFQKAHKSKGSSEKPAAQTNELQAYTVAHQSSK</sequence>
<organism evidence="3 4">
    <name type="scientific">Alkalicoccobacillus murimartini</name>
    <dbReference type="NCBI Taxonomy" id="171685"/>
    <lineage>
        <taxon>Bacteria</taxon>
        <taxon>Bacillati</taxon>
        <taxon>Bacillota</taxon>
        <taxon>Bacilli</taxon>
        <taxon>Bacillales</taxon>
        <taxon>Bacillaceae</taxon>
        <taxon>Alkalicoccobacillus</taxon>
    </lineage>
</organism>
<evidence type="ECO:0000313" key="3">
    <source>
        <dbReference type="EMBL" id="MDQ0205730.1"/>
    </source>
</evidence>
<feature type="domain" description="ABM" evidence="2">
    <location>
        <begin position="5"/>
        <end position="94"/>
    </location>
</feature>
<reference evidence="3 4" key="1">
    <citation type="submission" date="2023-07" db="EMBL/GenBank/DDBJ databases">
        <title>Genomic Encyclopedia of Type Strains, Phase IV (KMG-IV): sequencing the most valuable type-strain genomes for metagenomic binning, comparative biology and taxonomic classification.</title>
        <authorList>
            <person name="Goeker M."/>
        </authorList>
    </citation>
    <scope>NUCLEOTIDE SEQUENCE [LARGE SCALE GENOMIC DNA]</scope>
    <source>
        <strain evidence="3 4">DSM 19154</strain>
    </source>
</reference>
<dbReference type="Gene3D" id="3.30.70.100">
    <property type="match status" value="1"/>
</dbReference>
<dbReference type="EC" id="1.14.99.48" evidence="3"/>
<dbReference type="SUPFAM" id="SSF54909">
    <property type="entry name" value="Dimeric alpha+beta barrel"/>
    <property type="match status" value="1"/>
</dbReference>
<evidence type="ECO:0000313" key="4">
    <source>
        <dbReference type="Proteomes" id="UP001225034"/>
    </source>
</evidence>
<comment type="caution">
    <text evidence="3">The sequence shown here is derived from an EMBL/GenBank/DDBJ whole genome shotgun (WGS) entry which is preliminary data.</text>
</comment>
<feature type="region of interest" description="Disordered" evidence="1">
    <location>
        <begin position="76"/>
        <end position="105"/>
    </location>
</feature>
<accession>A0ABT9YD09</accession>
<evidence type="ECO:0000259" key="2">
    <source>
        <dbReference type="PROSITE" id="PS51725"/>
    </source>
</evidence>
<dbReference type="PANTHER" id="PTHR34474">
    <property type="entry name" value="SIGNAL TRANSDUCTION PROTEIN TRAP"/>
    <property type="match status" value="1"/>
</dbReference>
<keyword evidence="4" id="KW-1185">Reference proteome</keyword>
<keyword evidence="3" id="KW-0560">Oxidoreductase</keyword>
<dbReference type="Proteomes" id="UP001225034">
    <property type="component" value="Unassembled WGS sequence"/>
</dbReference>
<protein>
    <submittedName>
        <fullName evidence="3">Heme oxygenase (Staphylobilin-producing)</fullName>
        <ecNumber evidence="3">1.14.99.48</ecNumber>
    </submittedName>
</protein>
<dbReference type="InterPro" id="IPR011008">
    <property type="entry name" value="Dimeric_a/b-barrel"/>
</dbReference>
<dbReference type="InterPro" id="IPR050404">
    <property type="entry name" value="Heme-degrading_MO"/>
</dbReference>
<dbReference type="EMBL" id="JAUSUA010000001">
    <property type="protein sequence ID" value="MDQ0205730.1"/>
    <property type="molecule type" value="Genomic_DNA"/>
</dbReference>
<dbReference type="GO" id="GO:0016491">
    <property type="term" value="F:oxidoreductase activity"/>
    <property type="evidence" value="ECO:0007669"/>
    <property type="project" value="UniProtKB-KW"/>
</dbReference>
<dbReference type="InterPro" id="IPR007138">
    <property type="entry name" value="ABM_dom"/>
</dbReference>
<dbReference type="PANTHER" id="PTHR34474:SF2">
    <property type="entry name" value="SIGNAL TRANSDUCTION PROTEIN TRAP"/>
    <property type="match status" value="1"/>
</dbReference>
<dbReference type="Pfam" id="PF03992">
    <property type="entry name" value="ABM"/>
    <property type="match status" value="1"/>
</dbReference>
<evidence type="ECO:0000256" key="1">
    <source>
        <dbReference type="SAM" id="MobiDB-lite"/>
    </source>
</evidence>
<feature type="compositionally biased region" description="Polar residues" evidence="1">
    <location>
        <begin position="89"/>
        <end position="105"/>
    </location>
</feature>
<proteinExistence type="predicted"/>
<name>A0ABT9YD09_9BACI</name>
<dbReference type="PROSITE" id="PS51725">
    <property type="entry name" value="ABM"/>
    <property type="match status" value="1"/>
</dbReference>
<gene>
    <name evidence="3" type="ORF">J2S05_000504</name>
</gene>